<evidence type="ECO:0000313" key="7">
    <source>
        <dbReference type="Proteomes" id="UP000242146"/>
    </source>
</evidence>
<dbReference type="Gene3D" id="4.10.1000.10">
    <property type="entry name" value="Zinc finger, CCCH-type"/>
    <property type="match status" value="1"/>
</dbReference>
<dbReference type="Pfam" id="PF14608">
    <property type="entry name" value="zf-CCCH_2"/>
    <property type="match status" value="1"/>
</dbReference>
<comment type="caution">
    <text evidence="6">The sequence shown here is derived from an EMBL/GenBank/DDBJ whole genome shotgun (WGS) entry which is preliminary data.</text>
</comment>
<dbReference type="Proteomes" id="UP000242146">
    <property type="component" value="Unassembled WGS sequence"/>
</dbReference>
<feature type="domain" description="C3H1-type" evidence="5">
    <location>
        <begin position="11"/>
        <end position="38"/>
    </location>
</feature>
<evidence type="ECO:0000256" key="1">
    <source>
        <dbReference type="ARBA" id="ARBA00022723"/>
    </source>
</evidence>
<keyword evidence="2 4" id="KW-0863">Zinc-finger</keyword>
<accession>A0A1X2GQD5</accession>
<proteinExistence type="predicted"/>
<dbReference type="GO" id="GO:0008270">
    <property type="term" value="F:zinc ion binding"/>
    <property type="evidence" value="ECO:0007669"/>
    <property type="project" value="UniProtKB-KW"/>
</dbReference>
<keyword evidence="3 4" id="KW-0862">Zinc</keyword>
<dbReference type="PROSITE" id="PS50103">
    <property type="entry name" value="ZF_C3H1"/>
    <property type="match status" value="1"/>
</dbReference>
<dbReference type="OrthoDB" id="411372at2759"/>
<evidence type="ECO:0000256" key="4">
    <source>
        <dbReference type="PROSITE-ProRule" id="PRU00723"/>
    </source>
</evidence>
<dbReference type="AlphaFoldDB" id="A0A1X2GQD5"/>
<dbReference type="SUPFAM" id="SSF90229">
    <property type="entry name" value="CCCH zinc finger"/>
    <property type="match status" value="1"/>
</dbReference>
<evidence type="ECO:0000313" key="6">
    <source>
        <dbReference type="EMBL" id="ORX58175.1"/>
    </source>
</evidence>
<keyword evidence="7" id="KW-1185">Reference proteome</keyword>
<evidence type="ECO:0000256" key="2">
    <source>
        <dbReference type="ARBA" id="ARBA00022771"/>
    </source>
</evidence>
<dbReference type="InterPro" id="IPR036855">
    <property type="entry name" value="Znf_CCCH_sf"/>
</dbReference>
<dbReference type="InterPro" id="IPR000571">
    <property type="entry name" value="Znf_CCCH"/>
</dbReference>
<dbReference type="SMART" id="SM00356">
    <property type="entry name" value="ZnF_C3H1"/>
    <property type="match status" value="1"/>
</dbReference>
<name>A0A1X2GQD5_9FUNG</name>
<protein>
    <recommendedName>
        <fullName evidence="5">C3H1-type domain-containing protein</fullName>
    </recommendedName>
</protein>
<keyword evidence="1 4" id="KW-0479">Metal-binding</keyword>
<dbReference type="EMBL" id="MCGT01000007">
    <property type="protein sequence ID" value="ORX58175.1"/>
    <property type="molecule type" value="Genomic_DNA"/>
</dbReference>
<evidence type="ECO:0000256" key="3">
    <source>
        <dbReference type="ARBA" id="ARBA00022833"/>
    </source>
</evidence>
<feature type="zinc finger region" description="C3H1-type" evidence="4">
    <location>
        <begin position="11"/>
        <end position="38"/>
    </location>
</feature>
<evidence type="ECO:0000259" key="5">
    <source>
        <dbReference type="PROSITE" id="PS50103"/>
    </source>
</evidence>
<organism evidence="6 7">
    <name type="scientific">Hesseltinella vesiculosa</name>
    <dbReference type="NCBI Taxonomy" id="101127"/>
    <lineage>
        <taxon>Eukaryota</taxon>
        <taxon>Fungi</taxon>
        <taxon>Fungi incertae sedis</taxon>
        <taxon>Mucoromycota</taxon>
        <taxon>Mucoromycotina</taxon>
        <taxon>Mucoromycetes</taxon>
        <taxon>Mucorales</taxon>
        <taxon>Cunninghamellaceae</taxon>
        <taxon>Hesseltinella</taxon>
    </lineage>
</organism>
<sequence>MHTNTSTHSPKRFPTLCRFFQQGHCRAGSDCQFRHPLPLTGTPSRSLHHAIVFGEGSLDTSPLDAFETQFKDCIQSKNLTANQSLVFVLQLPLAIVTLTVPPNAPCSIQLDTDESIPNSVKTFVNKWMHTSGLTLFFSCIVIYKTPFQPIP</sequence>
<gene>
    <name evidence="6" type="ORF">DM01DRAFT_1333841</name>
</gene>
<reference evidence="6 7" key="1">
    <citation type="submission" date="2016-07" db="EMBL/GenBank/DDBJ databases">
        <title>Pervasive Adenine N6-methylation of Active Genes in Fungi.</title>
        <authorList>
            <consortium name="DOE Joint Genome Institute"/>
            <person name="Mondo S.J."/>
            <person name="Dannebaum R.O."/>
            <person name="Kuo R.C."/>
            <person name="Labutti K."/>
            <person name="Haridas S."/>
            <person name="Kuo A."/>
            <person name="Salamov A."/>
            <person name="Ahrendt S.R."/>
            <person name="Lipzen A."/>
            <person name="Sullivan W."/>
            <person name="Andreopoulos W.B."/>
            <person name="Clum A."/>
            <person name="Lindquist E."/>
            <person name="Daum C."/>
            <person name="Ramamoorthy G.K."/>
            <person name="Gryganskyi A."/>
            <person name="Culley D."/>
            <person name="Magnuson J.K."/>
            <person name="James T.Y."/>
            <person name="O'Malley M.A."/>
            <person name="Stajich J.E."/>
            <person name="Spatafora J.W."/>
            <person name="Visel A."/>
            <person name="Grigoriev I.V."/>
        </authorList>
    </citation>
    <scope>NUCLEOTIDE SEQUENCE [LARGE SCALE GENOMIC DNA]</scope>
    <source>
        <strain evidence="6 7">NRRL 3301</strain>
    </source>
</reference>